<name>A0A3B0U479_9ZZZZ</name>
<sequence length="395" mass="45829">LTIGNEGLKIINESGVEITDFSYKGELPGHFMKLTKFKYLKPEELKFDGRLNKTIEENKNLFSGKCSEYSKQVIETIASDLKELFYKSKRLYNETYGLYILNKLIIESLIPLAVLNYINSALEELKVENNILLNAEFNQKISDTIKNEPAPFIYERLGEKFRYFFIDEMQDTSKLQWNNLIPLIENVLSSENTIGEKGKLLLVGDAKQSIYRWRGGKAEQFIALSSSENKKENNPFYVEKELSNLDTNYRSYAEIINFNNSFFKHISQFLTNQSFSNLFLEGNNQNINKKEGGYVQISFVEKQINDENKELIYPKKVLDIIKNLDNSFKKNEVCVLTRTKKQGIDVANYLAENGIKIISSETLLIKNNEKVRFIISLLYALQNQSNKEYKIELLY</sequence>
<accession>A0A3B0U479</accession>
<organism evidence="11">
    <name type="scientific">hydrothermal vent metagenome</name>
    <dbReference type="NCBI Taxonomy" id="652676"/>
    <lineage>
        <taxon>unclassified sequences</taxon>
        <taxon>metagenomes</taxon>
        <taxon>ecological metagenomes</taxon>
    </lineage>
</organism>
<evidence type="ECO:0000256" key="5">
    <source>
        <dbReference type="ARBA" id="ARBA00023235"/>
    </source>
</evidence>
<comment type="catalytic activity">
    <reaction evidence="6">
        <text>Couples ATP hydrolysis with the unwinding of duplex DNA by translocating in the 3'-5' direction.</text>
        <dbReference type="EC" id="5.6.2.4"/>
    </reaction>
</comment>
<dbReference type="EC" id="5.6.2.4" evidence="7"/>
<protein>
    <recommendedName>
        <fullName evidence="7">DNA 3'-5' helicase</fullName>
        <ecNumber evidence="7">5.6.2.4</ecNumber>
    </recommendedName>
</protein>
<reference evidence="11" key="1">
    <citation type="submission" date="2018-06" db="EMBL/GenBank/DDBJ databases">
        <authorList>
            <person name="Zhirakovskaya E."/>
        </authorList>
    </citation>
    <scope>NUCLEOTIDE SEQUENCE</scope>
</reference>
<dbReference type="GO" id="GO:0005524">
    <property type="term" value="F:ATP binding"/>
    <property type="evidence" value="ECO:0007669"/>
    <property type="project" value="UniProtKB-KW"/>
</dbReference>
<dbReference type="Gene3D" id="3.40.50.300">
    <property type="entry name" value="P-loop containing nucleotide triphosphate hydrolases"/>
    <property type="match status" value="2"/>
</dbReference>
<dbReference type="Pfam" id="PF00580">
    <property type="entry name" value="UvrD-helicase"/>
    <property type="match status" value="1"/>
</dbReference>
<keyword evidence="5" id="KW-0413">Isomerase</keyword>
<dbReference type="PANTHER" id="PTHR11070:SF2">
    <property type="entry name" value="ATP-DEPENDENT DNA HELICASE SRS2"/>
    <property type="match status" value="1"/>
</dbReference>
<evidence type="ECO:0000256" key="4">
    <source>
        <dbReference type="ARBA" id="ARBA00022840"/>
    </source>
</evidence>
<dbReference type="PANTHER" id="PTHR11070">
    <property type="entry name" value="UVRD / RECB / PCRA DNA HELICASE FAMILY MEMBER"/>
    <property type="match status" value="1"/>
</dbReference>
<feature type="non-terminal residue" evidence="11">
    <location>
        <position position="395"/>
    </location>
</feature>
<evidence type="ECO:0000259" key="9">
    <source>
        <dbReference type="Pfam" id="PF00580"/>
    </source>
</evidence>
<dbReference type="Pfam" id="PF13361">
    <property type="entry name" value="UvrD_C"/>
    <property type="match status" value="1"/>
</dbReference>
<keyword evidence="4" id="KW-0067">ATP-binding</keyword>
<evidence type="ECO:0000259" key="10">
    <source>
        <dbReference type="Pfam" id="PF13361"/>
    </source>
</evidence>
<keyword evidence="1" id="KW-0547">Nucleotide-binding</keyword>
<dbReference type="GO" id="GO:0016787">
    <property type="term" value="F:hydrolase activity"/>
    <property type="evidence" value="ECO:0007669"/>
    <property type="project" value="UniProtKB-KW"/>
</dbReference>
<keyword evidence="2" id="KW-0378">Hydrolase</keyword>
<keyword evidence="3 11" id="KW-0347">Helicase</keyword>
<dbReference type="EMBL" id="UOER01000481">
    <property type="protein sequence ID" value="VAW25675.1"/>
    <property type="molecule type" value="Genomic_DNA"/>
</dbReference>
<feature type="domain" description="UvrD-like helicase C-terminal" evidence="10">
    <location>
        <begin position="244"/>
        <end position="387"/>
    </location>
</feature>
<evidence type="ECO:0000256" key="1">
    <source>
        <dbReference type="ARBA" id="ARBA00022741"/>
    </source>
</evidence>
<gene>
    <name evidence="11" type="ORF">MNBD_BACTEROID04-1542</name>
</gene>
<evidence type="ECO:0000256" key="6">
    <source>
        <dbReference type="ARBA" id="ARBA00034617"/>
    </source>
</evidence>
<dbReference type="InterPro" id="IPR027417">
    <property type="entry name" value="P-loop_NTPase"/>
</dbReference>
<evidence type="ECO:0000256" key="3">
    <source>
        <dbReference type="ARBA" id="ARBA00022806"/>
    </source>
</evidence>
<dbReference type="InterPro" id="IPR014016">
    <property type="entry name" value="UvrD-like_ATP-bd"/>
</dbReference>
<feature type="domain" description="UvrD-like helicase ATP-binding" evidence="9">
    <location>
        <begin position="115"/>
        <end position="225"/>
    </location>
</feature>
<dbReference type="GO" id="GO:0000725">
    <property type="term" value="P:recombinational repair"/>
    <property type="evidence" value="ECO:0007669"/>
    <property type="project" value="TreeGrafter"/>
</dbReference>
<dbReference type="InterPro" id="IPR000212">
    <property type="entry name" value="DNA_helicase_UvrD/REP"/>
</dbReference>
<evidence type="ECO:0000256" key="7">
    <source>
        <dbReference type="ARBA" id="ARBA00034808"/>
    </source>
</evidence>
<dbReference type="GO" id="GO:0003677">
    <property type="term" value="F:DNA binding"/>
    <property type="evidence" value="ECO:0007669"/>
    <property type="project" value="InterPro"/>
</dbReference>
<dbReference type="GO" id="GO:0005829">
    <property type="term" value="C:cytosol"/>
    <property type="evidence" value="ECO:0007669"/>
    <property type="project" value="TreeGrafter"/>
</dbReference>
<dbReference type="GO" id="GO:0043138">
    <property type="term" value="F:3'-5' DNA helicase activity"/>
    <property type="evidence" value="ECO:0007669"/>
    <property type="project" value="UniProtKB-EC"/>
</dbReference>
<evidence type="ECO:0000256" key="8">
    <source>
        <dbReference type="ARBA" id="ARBA00048988"/>
    </source>
</evidence>
<dbReference type="InterPro" id="IPR014017">
    <property type="entry name" value="DNA_helicase_UvrD-like_C"/>
</dbReference>
<dbReference type="AlphaFoldDB" id="A0A3B0U479"/>
<proteinExistence type="predicted"/>
<comment type="catalytic activity">
    <reaction evidence="8">
        <text>ATP + H2O = ADP + phosphate + H(+)</text>
        <dbReference type="Rhea" id="RHEA:13065"/>
        <dbReference type="ChEBI" id="CHEBI:15377"/>
        <dbReference type="ChEBI" id="CHEBI:15378"/>
        <dbReference type="ChEBI" id="CHEBI:30616"/>
        <dbReference type="ChEBI" id="CHEBI:43474"/>
        <dbReference type="ChEBI" id="CHEBI:456216"/>
        <dbReference type="EC" id="5.6.2.4"/>
    </reaction>
</comment>
<feature type="non-terminal residue" evidence="11">
    <location>
        <position position="1"/>
    </location>
</feature>
<evidence type="ECO:0000313" key="11">
    <source>
        <dbReference type="EMBL" id="VAW25675.1"/>
    </source>
</evidence>
<dbReference type="SUPFAM" id="SSF52540">
    <property type="entry name" value="P-loop containing nucleoside triphosphate hydrolases"/>
    <property type="match status" value="1"/>
</dbReference>
<evidence type="ECO:0000256" key="2">
    <source>
        <dbReference type="ARBA" id="ARBA00022801"/>
    </source>
</evidence>